<sequence length="70" mass="7842">MPEQTPDATEDTDGAKVRNMTGEPRDLPVASRIVQPNDLITLPRLVAERLAEQPGWDLVVPHKPTSRREE</sequence>
<dbReference type="OrthoDB" id="8443386at2"/>
<keyword evidence="3" id="KW-1185">Reference proteome</keyword>
<reference evidence="2 3" key="1">
    <citation type="submission" date="2019-03" db="EMBL/GenBank/DDBJ databases">
        <title>Genomic Encyclopedia of Type Strains, Phase IV (KMG-IV): sequencing the most valuable type-strain genomes for metagenomic binning, comparative biology and taxonomic classification.</title>
        <authorList>
            <person name="Goeker M."/>
        </authorList>
    </citation>
    <scope>NUCLEOTIDE SEQUENCE [LARGE SCALE GENOMIC DNA]</scope>
    <source>
        <strain evidence="2 3">DSM 45934</strain>
    </source>
</reference>
<feature type="region of interest" description="Disordered" evidence="1">
    <location>
        <begin position="1"/>
        <end position="26"/>
    </location>
</feature>
<organism evidence="2 3">
    <name type="scientific">Actinocrispum wychmicini</name>
    <dbReference type="NCBI Taxonomy" id="1213861"/>
    <lineage>
        <taxon>Bacteria</taxon>
        <taxon>Bacillati</taxon>
        <taxon>Actinomycetota</taxon>
        <taxon>Actinomycetes</taxon>
        <taxon>Pseudonocardiales</taxon>
        <taxon>Pseudonocardiaceae</taxon>
        <taxon>Actinocrispum</taxon>
    </lineage>
</organism>
<dbReference type="EMBL" id="SLWS01000009">
    <property type="protein sequence ID" value="TCO54140.1"/>
    <property type="molecule type" value="Genomic_DNA"/>
</dbReference>
<evidence type="ECO:0000256" key="1">
    <source>
        <dbReference type="SAM" id="MobiDB-lite"/>
    </source>
</evidence>
<dbReference type="RefSeq" id="WP_132123137.1">
    <property type="nucleotide sequence ID" value="NZ_SLWS01000009.1"/>
</dbReference>
<gene>
    <name evidence="2" type="ORF">EV192_109120</name>
</gene>
<accession>A0A4V2S5Z9</accession>
<evidence type="ECO:0000313" key="2">
    <source>
        <dbReference type="EMBL" id="TCO54140.1"/>
    </source>
</evidence>
<evidence type="ECO:0000313" key="3">
    <source>
        <dbReference type="Proteomes" id="UP000295680"/>
    </source>
</evidence>
<dbReference type="Proteomes" id="UP000295680">
    <property type="component" value="Unassembled WGS sequence"/>
</dbReference>
<proteinExistence type="predicted"/>
<protein>
    <submittedName>
        <fullName evidence="2">Uncharacterized protein</fullName>
    </submittedName>
</protein>
<name>A0A4V2S5Z9_9PSEU</name>
<dbReference type="AlphaFoldDB" id="A0A4V2S5Z9"/>
<comment type="caution">
    <text evidence="2">The sequence shown here is derived from an EMBL/GenBank/DDBJ whole genome shotgun (WGS) entry which is preliminary data.</text>
</comment>